<proteinExistence type="predicted"/>
<keyword evidence="3" id="KW-0804">Transcription</keyword>
<evidence type="ECO:0000256" key="2">
    <source>
        <dbReference type="ARBA" id="ARBA00023125"/>
    </source>
</evidence>
<dbReference type="PANTHER" id="PTHR38465">
    <property type="entry name" value="HTH-TYPE TRANSCRIPTIONAL REGULATOR MJ1563-RELATED"/>
    <property type="match status" value="1"/>
</dbReference>
<dbReference type="SUPFAM" id="SSF46785">
    <property type="entry name" value="Winged helix' DNA-binding domain"/>
    <property type="match status" value="1"/>
</dbReference>
<feature type="region of interest" description="Disordered" evidence="4">
    <location>
        <begin position="191"/>
        <end position="215"/>
    </location>
</feature>
<reference evidence="6" key="1">
    <citation type="journal article" date="2019" name="Int. J. Syst. Evol. Microbiol.">
        <title>The Global Catalogue of Microorganisms (GCM) 10K type strain sequencing project: providing services to taxonomists for standard genome sequencing and annotation.</title>
        <authorList>
            <consortium name="The Broad Institute Genomics Platform"/>
            <consortium name="The Broad Institute Genome Sequencing Center for Infectious Disease"/>
            <person name="Wu L."/>
            <person name="Ma J."/>
        </authorList>
    </citation>
    <scope>NUCLEOTIDE SEQUENCE [LARGE SCALE GENOMIC DNA]</scope>
    <source>
        <strain evidence="6">CGMCC 1.15044</strain>
    </source>
</reference>
<evidence type="ECO:0000313" key="6">
    <source>
        <dbReference type="Proteomes" id="UP000609323"/>
    </source>
</evidence>
<name>A0ABQ1GS06_9BACL</name>
<dbReference type="Proteomes" id="UP000609323">
    <property type="component" value="Unassembled WGS sequence"/>
</dbReference>
<keyword evidence="1" id="KW-0805">Transcription regulation</keyword>
<sequence length="215" mass="24890">MKKDHSGKMKEPSSPSEELRSKVIDAIAQTMDLYGANYSYGQLYGIMFFEDRPMTLEEMQEYMNMSKSSMSYAVRSLMESRMVSKLDEKEERKDLYVAETDFFKAFQSFFTTKLQREIDVMRQVISEVSPQLSEIILDIDTPEAERQAGLKDLHKLRHAANYYEWLQQFVDGLQNGTYFDDLKQRAVALKPDSSKADSLSTLTPDPHEADPRNLH</sequence>
<comment type="caution">
    <text evidence="5">The sequence shown here is derived from an EMBL/GenBank/DDBJ whole genome shotgun (WGS) entry which is preliminary data.</text>
</comment>
<evidence type="ECO:0000256" key="4">
    <source>
        <dbReference type="SAM" id="MobiDB-lite"/>
    </source>
</evidence>
<evidence type="ECO:0000256" key="1">
    <source>
        <dbReference type="ARBA" id="ARBA00023015"/>
    </source>
</evidence>
<gene>
    <name evidence="5" type="ORF">GCM10010917_37270</name>
</gene>
<organism evidence="5 6">
    <name type="scientific">Paenibacillus physcomitrellae</name>
    <dbReference type="NCBI Taxonomy" id="1619311"/>
    <lineage>
        <taxon>Bacteria</taxon>
        <taxon>Bacillati</taxon>
        <taxon>Bacillota</taxon>
        <taxon>Bacilli</taxon>
        <taxon>Bacillales</taxon>
        <taxon>Paenibacillaceae</taxon>
        <taxon>Paenibacillus</taxon>
    </lineage>
</organism>
<dbReference type="InterPro" id="IPR052362">
    <property type="entry name" value="HTH-GbsR_regulator"/>
</dbReference>
<evidence type="ECO:0000313" key="5">
    <source>
        <dbReference type="EMBL" id="GGA48496.1"/>
    </source>
</evidence>
<accession>A0ABQ1GS06</accession>
<dbReference type="InterPro" id="IPR036390">
    <property type="entry name" value="WH_DNA-bd_sf"/>
</dbReference>
<dbReference type="Gene3D" id="1.10.10.10">
    <property type="entry name" value="Winged helix-like DNA-binding domain superfamily/Winged helix DNA-binding domain"/>
    <property type="match status" value="1"/>
</dbReference>
<evidence type="ECO:0000256" key="3">
    <source>
        <dbReference type="ARBA" id="ARBA00023163"/>
    </source>
</evidence>
<dbReference type="PANTHER" id="PTHR38465:SF1">
    <property type="entry name" value="HTH-TYPE TRANSCRIPTIONAL REGULATOR MJ1563-RELATED"/>
    <property type="match status" value="1"/>
</dbReference>
<feature type="region of interest" description="Disordered" evidence="4">
    <location>
        <begin position="1"/>
        <end position="20"/>
    </location>
</feature>
<keyword evidence="2" id="KW-0238">DNA-binding</keyword>
<dbReference type="InterPro" id="IPR036388">
    <property type="entry name" value="WH-like_DNA-bd_sf"/>
</dbReference>
<keyword evidence="6" id="KW-1185">Reference proteome</keyword>
<feature type="compositionally biased region" description="Basic and acidic residues" evidence="4">
    <location>
        <begin position="205"/>
        <end position="215"/>
    </location>
</feature>
<protein>
    <submittedName>
        <fullName evidence="5">GbsR/MarR family transcriptional regulator</fullName>
    </submittedName>
</protein>
<dbReference type="EMBL" id="BMHF01000017">
    <property type="protein sequence ID" value="GGA48496.1"/>
    <property type="molecule type" value="Genomic_DNA"/>
</dbReference>